<gene>
    <name evidence="1" type="ORF">VT50_0237075</name>
</gene>
<dbReference type="SUPFAM" id="SSF51197">
    <property type="entry name" value="Clavaminate synthase-like"/>
    <property type="match status" value="1"/>
</dbReference>
<dbReference type="Pfam" id="PF23169">
    <property type="entry name" value="HalD"/>
    <property type="match status" value="1"/>
</dbReference>
<dbReference type="InterPro" id="IPR056470">
    <property type="entry name" value="BesD/HalB-like"/>
</dbReference>
<organism evidence="1 2">
    <name type="scientific">Streptomyces antioxidans</name>
    <dbReference type="NCBI Taxonomy" id="1507734"/>
    <lineage>
        <taxon>Bacteria</taxon>
        <taxon>Bacillati</taxon>
        <taxon>Actinomycetota</taxon>
        <taxon>Actinomycetes</taxon>
        <taxon>Kitasatosporales</taxon>
        <taxon>Streptomycetaceae</taxon>
        <taxon>Streptomyces</taxon>
    </lineage>
</organism>
<name>A0A1V4CTN5_9ACTN</name>
<dbReference type="AlphaFoldDB" id="A0A1V4CTN5"/>
<dbReference type="RefSeq" id="WP_420822266.1">
    <property type="nucleotide sequence ID" value="NZ_LAKD02000167.1"/>
</dbReference>
<proteinExistence type="predicted"/>
<comment type="caution">
    <text evidence="1">The sequence shown here is derived from an EMBL/GenBank/DDBJ whole genome shotgun (WGS) entry which is preliminary data.</text>
</comment>
<accession>A0A1V4CTN5</accession>
<sequence>MASKVSAAGVRVLDQGAFDRHLKDFCESAPVLEYSQQFRREGYVKLPGLVSADLFAEVRDEVNGLLEQHAQRIDIELKETGNSPRKMHTVSAADIARDSRLITAIYDSVSIREV</sequence>
<keyword evidence="2" id="KW-1185">Reference proteome</keyword>
<reference evidence="1" key="1">
    <citation type="submission" date="2016-12" db="EMBL/GenBank/DDBJ databases">
        <title>Genome sequence of Streptomyces antioxidans MUSC 164.</title>
        <authorList>
            <person name="Lee L.-H."/>
            <person name="Ser H.-L."/>
        </authorList>
    </citation>
    <scope>NUCLEOTIDE SEQUENCE [LARGE SCALE GENOMIC DNA]</scope>
    <source>
        <strain evidence="1">MUSC 164</strain>
    </source>
</reference>
<protein>
    <submittedName>
        <fullName evidence="1">ArpA protein</fullName>
    </submittedName>
</protein>
<evidence type="ECO:0000313" key="2">
    <source>
        <dbReference type="Proteomes" id="UP000033615"/>
    </source>
</evidence>
<dbReference type="Proteomes" id="UP000033615">
    <property type="component" value="Unassembled WGS sequence"/>
</dbReference>
<feature type="non-terminal residue" evidence="1">
    <location>
        <position position="114"/>
    </location>
</feature>
<evidence type="ECO:0000313" key="1">
    <source>
        <dbReference type="EMBL" id="OPF69781.1"/>
    </source>
</evidence>
<dbReference type="EMBL" id="LAKD02000167">
    <property type="protein sequence ID" value="OPF69781.1"/>
    <property type="molecule type" value="Genomic_DNA"/>
</dbReference>
<dbReference type="Gene3D" id="2.60.120.620">
    <property type="entry name" value="q2cbj1_9rhob like domain"/>
    <property type="match status" value="1"/>
</dbReference>